<proteinExistence type="predicted"/>
<evidence type="ECO:0000313" key="3">
    <source>
        <dbReference type="Proteomes" id="UP000659654"/>
    </source>
</evidence>
<accession>A0A1I7S3B8</accession>
<reference evidence="1" key="2">
    <citation type="submission" date="2020-09" db="EMBL/GenBank/DDBJ databases">
        <authorList>
            <person name="Kikuchi T."/>
        </authorList>
    </citation>
    <scope>NUCLEOTIDE SEQUENCE</scope>
    <source>
        <strain evidence="1">Ka4C1</strain>
    </source>
</reference>
<sequence>MGLAGIIAILCGTKGKKSKPVTSFKKPQNITKEKAKEAKKYHQPEDEMTLLSLQRNPSVEKSRIPDDDTIRFVESIKAETSE</sequence>
<dbReference type="EMBL" id="CAJFDI010000004">
    <property type="protein sequence ID" value="CAD5226761.1"/>
    <property type="molecule type" value="Genomic_DNA"/>
</dbReference>
<dbReference type="Proteomes" id="UP000582659">
    <property type="component" value="Unassembled WGS sequence"/>
</dbReference>
<name>A0A1I7S3B8_BURXY</name>
<keyword evidence="3" id="KW-1185">Reference proteome</keyword>
<dbReference type="AlphaFoldDB" id="A0A1I7S3B8"/>
<reference evidence="4" key="1">
    <citation type="submission" date="2016-11" db="UniProtKB">
        <authorList>
            <consortium name="WormBaseParasite"/>
        </authorList>
    </citation>
    <scope>IDENTIFICATION</scope>
</reference>
<gene>
    <name evidence="1" type="ORF">BXYJ_LOCUS9306</name>
</gene>
<protein>
    <submittedName>
        <fullName evidence="1">(pine wood nematode) hypothetical protein</fullName>
    </submittedName>
</protein>
<evidence type="ECO:0000313" key="4">
    <source>
        <dbReference type="WBParaSite" id="BXY_0749900.1"/>
    </source>
</evidence>
<dbReference type="EMBL" id="CAJFCV020000004">
    <property type="protein sequence ID" value="CAG9116198.1"/>
    <property type="molecule type" value="Genomic_DNA"/>
</dbReference>
<dbReference type="WBParaSite" id="BXY_0749900.1">
    <property type="protein sequence ID" value="BXY_0749900.1"/>
    <property type="gene ID" value="BXY_0749900"/>
</dbReference>
<dbReference type="Proteomes" id="UP000659654">
    <property type="component" value="Unassembled WGS sequence"/>
</dbReference>
<evidence type="ECO:0000313" key="2">
    <source>
        <dbReference type="Proteomes" id="UP000095284"/>
    </source>
</evidence>
<dbReference type="Proteomes" id="UP000095284">
    <property type="component" value="Unplaced"/>
</dbReference>
<evidence type="ECO:0000313" key="1">
    <source>
        <dbReference type="EMBL" id="CAD5226761.1"/>
    </source>
</evidence>
<organism evidence="2 4">
    <name type="scientific">Bursaphelenchus xylophilus</name>
    <name type="common">Pinewood nematode worm</name>
    <name type="synonym">Aphelenchoides xylophilus</name>
    <dbReference type="NCBI Taxonomy" id="6326"/>
    <lineage>
        <taxon>Eukaryota</taxon>
        <taxon>Metazoa</taxon>
        <taxon>Ecdysozoa</taxon>
        <taxon>Nematoda</taxon>
        <taxon>Chromadorea</taxon>
        <taxon>Rhabditida</taxon>
        <taxon>Tylenchina</taxon>
        <taxon>Tylenchomorpha</taxon>
        <taxon>Aphelenchoidea</taxon>
        <taxon>Aphelenchoididae</taxon>
        <taxon>Bursaphelenchus</taxon>
    </lineage>
</organism>